<evidence type="ECO:0000256" key="3">
    <source>
        <dbReference type="ARBA" id="ARBA00022692"/>
    </source>
</evidence>
<keyword evidence="7 8" id="KW-0472">Membrane</keyword>
<dbReference type="GO" id="GO:0005886">
    <property type="term" value="C:plasma membrane"/>
    <property type="evidence" value="ECO:0007669"/>
    <property type="project" value="UniProtKB-SubCell"/>
</dbReference>
<evidence type="ECO:0000256" key="4">
    <source>
        <dbReference type="ARBA" id="ARBA00022960"/>
    </source>
</evidence>
<dbReference type="PANTHER" id="PTHR47019:SF1">
    <property type="entry name" value="LIPID II FLIPPASE MURJ"/>
    <property type="match status" value="1"/>
</dbReference>
<protein>
    <submittedName>
        <fullName evidence="9">Putative peptidoglycan lipid II flippase</fullName>
    </submittedName>
</protein>
<dbReference type="OrthoDB" id="9786339at2"/>
<dbReference type="GO" id="GO:0009252">
    <property type="term" value="P:peptidoglycan biosynthetic process"/>
    <property type="evidence" value="ECO:0007669"/>
    <property type="project" value="UniProtKB-KW"/>
</dbReference>
<dbReference type="GO" id="GO:0015648">
    <property type="term" value="F:lipid-linked peptidoglycan transporter activity"/>
    <property type="evidence" value="ECO:0007669"/>
    <property type="project" value="TreeGrafter"/>
</dbReference>
<evidence type="ECO:0000256" key="8">
    <source>
        <dbReference type="SAM" id="Phobius"/>
    </source>
</evidence>
<keyword evidence="4" id="KW-0133">Cell shape</keyword>
<feature type="transmembrane region" description="Helical" evidence="8">
    <location>
        <begin position="381"/>
        <end position="401"/>
    </location>
</feature>
<reference evidence="10" key="1">
    <citation type="submission" date="2016-10" db="EMBL/GenBank/DDBJ databases">
        <authorList>
            <person name="Varghese N."/>
            <person name="Submissions S."/>
        </authorList>
    </citation>
    <scope>NUCLEOTIDE SEQUENCE [LARGE SCALE GENOMIC DNA]</scope>
    <source>
        <strain evidence="10">DSM 22127</strain>
    </source>
</reference>
<dbReference type="GO" id="GO:0008360">
    <property type="term" value="P:regulation of cell shape"/>
    <property type="evidence" value="ECO:0007669"/>
    <property type="project" value="UniProtKB-KW"/>
</dbReference>
<feature type="transmembrane region" description="Helical" evidence="8">
    <location>
        <begin position="57"/>
        <end position="76"/>
    </location>
</feature>
<comment type="subcellular location">
    <subcellularLocation>
        <location evidence="1">Cell membrane</location>
        <topology evidence="1">Multi-pass membrane protein</topology>
    </subcellularLocation>
</comment>
<feature type="transmembrane region" description="Helical" evidence="8">
    <location>
        <begin position="251"/>
        <end position="272"/>
    </location>
</feature>
<gene>
    <name evidence="9" type="ORF">SAMN04488570_2933</name>
</gene>
<dbReference type="CDD" id="cd13123">
    <property type="entry name" value="MATE_MurJ_like"/>
    <property type="match status" value="1"/>
</dbReference>
<feature type="transmembrane region" description="Helical" evidence="8">
    <location>
        <begin position="413"/>
        <end position="433"/>
    </location>
</feature>
<dbReference type="Proteomes" id="UP000198859">
    <property type="component" value="Chromosome I"/>
</dbReference>
<evidence type="ECO:0000256" key="5">
    <source>
        <dbReference type="ARBA" id="ARBA00022984"/>
    </source>
</evidence>
<dbReference type="PANTHER" id="PTHR47019">
    <property type="entry name" value="LIPID II FLIPPASE MURJ"/>
    <property type="match status" value="1"/>
</dbReference>
<keyword evidence="3 8" id="KW-0812">Transmembrane</keyword>
<sequence>MSASDRSRSLLSSSAVMAAGTIFSRLSGFVRGILLAAALGIGLHADVFTIANTVPNMLYVLLAGGVVNAVLVPQLVRSMKNDADGGEAYLNRIVTLAILFLGVVTVLLVVAAPLLMRLFLDPAYYGPDRRAQLDSVVAFARFCLPQVFFYGMFVLVGQVLNSRGRFGPMMWAPIANNVIAVGVLVAYLLVFGAASGAEKQGGFTPGQEALLGLGSTLGIVVQLLVLVPYLRAAGVRYRPRFDFRGAGLGHTLRLGVWTVLFVVVNQVAYTVVVKLASGGTVGESATGGVEGTGYTVYSNSYLLTIVPHSIITVSLATAMLPLLSRYAADGELTSIGRTVASTLRSAYALVVPVAVLFAVMALDLAQVIWGYGAAASDYGNFAPTLTLFGFGLVLFTAHYLVLRGFYALEQTRLVFFVQCAVAATNIVAALLLTRGVDPSQVAPRLVIAYACSYGVGAAVSYTLLVRRVGGLSSRLLLRFLVRLAIAAGLAALVAVGVREAAGAVLDLVLPGRGLVRAVLELGAVGLCFLAAYVGLARVLRITEVNDVMSLVLRRLRPGRGGRTPAGPASG</sequence>
<feature type="transmembrane region" description="Helical" evidence="8">
    <location>
        <begin position="345"/>
        <end position="369"/>
    </location>
</feature>
<keyword evidence="10" id="KW-1185">Reference proteome</keyword>
<name>A0A1H1VUU6_9ACTN</name>
<dbReference type="InterPro" id="IPR004268">
    <property type="entry name" value="MurJ"/>
</dbReference>
<evidence type="ECO:0000313" key="10">
    <source>
        <dbReference type="Proteomes" id="UP000198859"/>
    </source>
</evidence>
<feature type="transmembrane region" description="Helical" evidence="8">
    <location>
        <begin position="445"/>
        <end position="464"/>
    </location>
</feature>
<dbReference type="STRING" id="642780.SAMN04488570_2933"/>
<feature type="transmembrane region" description="Helical" evidence="8">
    <location>
        <begin position="209"/>
        <end position="230"/>
    </location>
</feature>
<keyword evidence="6 8" id="KW-1133">Transmembrane helix</keyword>
<dbReference type="Pfam" id="PF03023">
    <property type="entry name" value="MurJ"/>
    <property type="match status" value="1"/>
</dbReference>
<evidence type="ECO:0000256" key="7">
    <source>
        <dbReference type="ARBA" id="ARBA00023136"/>
    </source>
</evidence>
<keyword evidence="2" id="KW-1003">Cell membrane</keyword>
<evidence type="ECO:0000256" key="6">
    <source>
        <dbReference type="ARBA" id="ARBA00022989"/>
    </source>
</evidence>
<dbReference type="PRINTS" id="PR01806">
    <property type="entry name" value="VIRFACTRMVIN"/>
</dbReference>
<dbReference type="GO" id="GO:0034204">
    <property type="term" value="P:lipid translocation"/>
    <property type="evidence" value="ECO:0007669"/>
    <property type="project" value="TreeGrafter"/>
</dbReference>
<feature type="transmembrane region" description="Helical" evidence="8">
    <location>
        <begin position="301"/>
        <end position="324"/>
    </location>
</feature>
<organism evidence="9 10">
    <name type="scientific">Nocardioides scoriae</name>
    <dbReference type="NCBI Taxonomy" id="642780"/>
    <lineage>
        <taxon>Bacteria</taxon>
        <taxon>Bacillati</taxon>
        <taxon>Actinomycetota</taxon>
        <taxon>Actinomycetes</taxon>
        <taxon>Propionibacteriales</taxon>
        <taxon>Nocardioidaceae</taxon>
        <taxon>Nocardioides</taxon>
    </lineage>
</organism>
<proteinExistence type="predicted"/>
<accession>A0A1H1VUU6</accession>
<dbReference type="AlphaFoldDB" id="A0A1H1VUU6"/>
<feature type="transmembrane region" description="Helical" evidence="8">
    <location>
        <begin position="32"/>
        <end position="51"/>
    </location>
</feature>
<feature type="transmembrane region" description="Helical" evidence="8">
    <location>
        <begin position="178"/>
        <end position="197"/>
    </location>
</feature>
<dbReference type="EMBL" id="LT629757">
    <property type="protein sequence ID" value="SDS87996.1"/>
    <property type="molecule type" value="Genomic_DNA"/>
</dbReference>
<keyword evidence="5" id="KW-0573">Peptidoglycan synthesis</keyword>
<dbReference type="RefSeq" id="WP_091731100.1">
    <property type="nucleotide sequence ID" value="NZ_LT629757.1"/>
</dbReference>
<feature type="transmembrane region" description="Helical" evidence="8">
    <location>
        <begin position="476"/>
        <end position="497"/>
    </location>
</feature>
<feature type="transmembrane region" description="Helical" evidence="8">
    <location>
        <begin position="136"/>
        <end position="157"/>
    </location>
</feature>
<evidence type="ECO:0000313" key="9">
    <source>
        <dbReference type="EMBL" id="SDS87996.1"/>
    </source>
</evidence>
<feature type="transmembrane region" description="Helical" evidence="8">
    <location>
        <begin position="517"/>
        <end position="539"/>
    </location>
</feature>
<dbReference type="NCBIfam" id="TIGR01695">
    <property type="entry name" value="murJ_mviN"/>
    <property type="match status" value="1"/>
</dbReference>
<evidence type="ECO:0000256" key="2">
    <source>
        <dbReference type="ARBA" id="ARBA00022475"/>
    </source>
</evidence>
<dbReference type="InterPro" id="IPR051050">
    <property type="entry name" value="Lipid_II_flippase_MurJ/MviN"/>
</dbReference>
<evidence type="ECO:0000256" key="1">
    <source>
        <dbReference type="ARBA" id="ARBA00004651"/>
    </source>
</evidence>
<feature type="transmembrane region" description="Helical" evidence="8">
    <location>
        <begin position="96"/>
        <end position="116"/>
    </location>
</feature>